<organism evidence="2 3">
    <name type="scientific">Candidatus Trichorickettsia mobilis</name>
    <dbReference type="NCBI Taxonomy" id="1346319"/>
    <lineage>
        <taxon>Bacteria</taxon>
        <taxon>Pseudomonadati</taxon>
        <taxon>Pseudomonadota</taxon>
        <taxon>Alphaproteobacteria</taxon>
        <taxon>Rickettsiales</taxon>
        <taxon>Rickettsiaceae</taxon>
        <taxon>Rickettsieae</taxon>
        <taxon>Candidatus Trichorickettsia</taxon>
    </lineage>
</organism>
<proteinExistence type="predicted"/>
<dbReference type="EMBL" id="CP112932">
    <property type="protein sequence ID" value="WPY00554.1"/>
    <property type="molecule type" value="Genomic_DNA"/>
</dbReference>
<sequence>MNKNKVTWEEILQKFDQFEHLLDTNIHDSKLNDFFVNIREDFSNGTFQQCHIIEAKNRVTNIIQKIAERKQDLQQQSNNLIKQRSQFDSYIKVSHINKKN</sequence>
<accession>A0ABZ0UWV5</accession>
<evidence type="ECO:0000256" key="1">
    <source>
        <dbReference type="SAM" id="Coils"/>
    </source>
</evidence>
<keyword evidence="1" id="KW-0175">Coiled coil</keyword>
<feature type="coiled-coil region" evidence="1">
    <location>
        <begin position="56"/>
        <end position="83"/>
    </location>
</feature>
<name>A0ABZ0UWV5_9RICK</name>
<gene>
    <name evidence="2" type="ORF">Trichorick_00434</name>
</gene>
<dbReference type="Proteomes" id="UP001326613">
    <property type="component" value="Chromosome"/>
</dbReference>
<dbReference type="RefSeq" id="WP_323738610.1">
    <property type="nucleotide sequence ID" value="NZ_CP112932.1"/>
</dbReference>
<protein>
    <submittedName>
        <fullName evidence="2">Uncharacterized protein</fullName>
    </submittedName>
</protein>
<evidence type="ECO:0000313" key="2">
    <source>
        <dbReference type="EMBL" id="WPY00554.1"/>
    </source>
</evidence>
<reference evidence="2 3" key="1">
    <citation type="submission" date="2022-10" db="EMBL/GenBank/DDBJ databases">
        <title>Host association and intracellularity evolved multiple times independently in the Rickettsiales.</title>
        <authorList>
            <person name="Castelli M."/>
            <person name="Nardi T."/>
            <person name="Gammuto L."/>
            <person name="Bellinzona G."/>
            <person name="Sabaneyeva E."/>
            <person name="Potekhin A."/>
            <person name="Serra V."/>
            <person name="Petroni G."/>
            <person name="Sassera D."/>
        </authorList>
    </citation>
    <scope>NUCLEOTIDE SEQUENCE [LARGE SCALE GENOMIC DNA]</scope>
    <source>
        <strain evidence="2 3">Kr 154-4</strain>
    </source>
</reference>
<evidence type="ECO:0000313" key="3">
    <source>
        <dbReference type="Proteomes" id="UP001326613"/>
    </source>
</evidence>
<keyword evidence="3" id="KW-1185">Reference proteome</keyword>